<dbReference type="PANTHER" id="PTHR33048">
    <property type="entry name" value="PTH11-LIKE INTEGRAL MEMBRANE PROTEIN (AFU_ORTHOLOGUE AFUA_5G11245)"/>
    <property type="match status" value="1"/>
</dbReference>
<comment type="subcellular location">
    <subcellularLocation>
        <location evidence="1">Membrane</location>
        <topology evidence="1">Multi-pass membrane protein</topology>
    </subcellularLocation>
</comment>
<feature type="region of interest" description="Disordered" evidence="6">
    <location>
        <begin position="366"/>
        <end position="399"/>
    </location>
</feature>
<evidence type="ECO:0000256" key="4">
    <source>
        <dbReference type="ARBA" id="ARBA00023136"/>
    </source>
</evidence>
<comment type="similarity">
    <text evidence="5">Belongs to the SAT4 family.</text>
</comment>
<evidence type="ECO:0000256" key="6">
    <source>
        <dbReference type="SAM" id="MobiDB-lite"/>
    </source>
</evidence>
<keyword evidence="10" id="KW-1185">Reference proteome</keyword>
<comment type="caution">
    <text evidence="9">The sequence shown here is derived from an EMBL/GenBank/DDBJ whole genome shotgun (WGS) entry which is preliminary data.</text>
</comment>
<evidence type="ECO:0000256" key="3">
    <source>
        <dbReference type="ARBA" id="ARBA00022989"/>
    </source>
</evidence>
<gene>
    <name evidence="9" type="ORF">BJX63DRAFT_121884</name>
</gene>
<feature type="transmembrane region" description="Helical" evidence="7">
    <location>
        <begin position="215"/>
        <end position="235"/>
    </location>
</feature>
<keyword evidence="2 7" id="KW-0812">Transmembrane</keyword>
<feature type="transmembrane region" description="Helical" evidence="7">
    <location>
        <begin position="155"/>
        <end position="174"/>
    </location>
</feature>
<evidence type="ECO:0000259" key="8">
    <source>
        <dbReference type="Pfam" id="PF20684"/>
    </source>
</evidence>
<evidence type="ECO:0000256" key="7">
    <source>
        <dbReference type="SAM" id="Phobius"/>
    </source>
</evidence>
<name>A0ABR4I405_9EURO</name>
<evidence type="ECO:0000313" key="10">
    <source>
        <dbReference type="Proteomes" id="UP001610334"/>
    </source>
</evidence>
<feature type="transmembrane region" description="Helical" evidence="7">
    <location>
        <begin position="247"/>
        <end position="268"/>
    </location>
</feature>
<sequence length="399" mass="44074">MASAYSPEGTAVAAIFFLVTAWVSSALRLYVRVRYGKGPFLDDLLAVVATVRLDHIRSSLSELDKQSRSNPDEQLVFTIYTVIFVYYQINDLIPLAIQPTPLAGQRLRPLPFSSSRELTHRLLFVCDLLYTFGTYIMKLSFTCMLLRLAQTRRQFVVLAVTIISGAILTVTSFIHDILFCHPTSYQWTRFGDPTAEGHCDPFWSRALITLFHGSWVMLADIILGLVVPLMLLWDVCMHPRTKCSIRFLLGLGSLASIATIIRLAYLGLATGPTVTWAVIPMAFWSIVEQGVSITCIAAATLKPLFVRIGVVDPRDQSPVQLPARDAHDPDSENGVVMEDSLNRGHSGVSEGSTVAADWGKVQVHLSPPKKTWREKANGRADSGVGVRTEVQVSKPSSLD</sequence>
<feature type="compositionally biased region" description="Polar residues" evidence="6">
    <location>
        <begin position="390"/>
        <end position="399"/>
    </location>
</feature>
<keyword evidence="4 7" id="KW-0472">Membrane</keyword>
<proteinExistence type="inferred from homology"/>
<accession>A0ABR4I405</accession>
<feature type="transmembrane region" description="Helical" evidence="7">
    <location>
        <begin position="12"/>
        <end position="31"/>
    </location>
</feature>
<feature type="domain" description="Rhodopsin" evidence="8">
    <location>
        <begin position="89"/>
        <end position="306"/>
    </location>
</feature>
<dbReference type="EMBL" id="JBFXLT010000002">
    <property type="protein sequence ID" value="KAL2822471.1"/>
    <property type="molecule type" value="Genomic_DNA"/>
</dbReference>
<dbReference type="PANTHER" id="PTHR33048:SF96">
    <property type="entry name" value="INTEGRAL MEMBRANE PROTEIN"/>
    <property type="match status" value="1"/>
</dbReference>
<dbReference type="InterPro" id="IPR052337">
    <property type="entry name" value="SAT4-like"/>
</dbReference>
<feature type="transmembrane region" description="Helical" evidence="7">
    <location>
        <begin position="75"/>
        <end position="97"/>
    </location>
</feature>
<protein>
    <recommendedName>
        <fullName evidence="8">Rhodopsin domain-containing protein</fullName>
    </recommendedName>
</protein>
<evidence type="ECO:0000256" key="1">
    <source>
        <dbReference type="ARBA" id="ARBA00004141"/>
    </source>
</evidence>
<feature type="transmembrane region" description="Helical" evidence="7">
    <location>
        <begin position="128"/>
        <end position="148"/>
    </location>
</feature>
<evidence type="ECO:0000313" key="9">
    <source>
        <dbReference type="EMBL" id="KAL2822471.1"/>
    </source>
</evidence>
<feature type="region of interest" description="Disordered" evidence="6">
    <location>
        <begin position="318"/>
        <end position="337"/>
    </location>
</feature>
<dbReference type="InterPro" id="IPR049326">
    <property type="entry name" value="Rhodopsin_dom_fungi"/>
</dbReference>
<feature type="transmembrane region" description="Helical" evidence="7">
    <location>
        <begin position="274"/>
        <end position="299"/>
    </location>
</feature>
<organism evidence="9 10">
    <name type="scientific">Aspergillus granulosus</name>
    <dbReference type="NCBI Taxonomy" id="176169"/>
    <lineage>
        <taxon>Eukaryota</taxon>
        <taxon>Fungi</taxon>
        <taxon>Dikarya</taxon>
        <taxon>Ascomycota</taxon>
        <taxon>Pezizomycotina</taxon>
        <taxon>Eurotiomycetes</taxon>
        <taxon>Eurotiomycetidae</taxon>
        <taxon>Eurotiales</taxon>
        <taxon>Aspergillaceae</taxon>
        <taxon>Aspergillus</taxon>
        <taxon>Aspergillus subgen. Nidulantes</taxon>
    </lineage>
</organism>
<keyword evidence="3 7" id="KW-1133">Transmembrane helix</keyword>
<dbReference type="Pfam" id="PF20684">
    <property type="entry name" value="Fung_rhodopsin"/>
    <property type="match status" value="1"/>
</dbReference>
<evidence type="ECO:0000256" key="2">
    <source>
        <dbReference type="ARBA" id="ARBA00022692"/>
    </source>
</evidence>
<reference evidence="9 10" key="1">
    <citation type="submission" date="2024-07" db="EMBL/GenBank/DDBJ databases">
        <title>Section-level genome sequencing and comparative genomics of Aspergillus sections Usti and Cavernicolus.</title>
        <authorList>
            <consortium name="Lawrence Berkeley National Laboratory"/>
            <person name="Nybo J.L."/>
            <person name="Vesth T.C."/>
            <person name="Theobald S."/>
            <person name="Frisvad J.C."/>
            <person name="Larsen T.O."/>
            <person name="Kjaerboelling I."/>
            <person name="Rothschild-Mancinelli K."/>
            <person name="Lyhne E.K."/>
            <person name="Kogle M.E."/>
            <person name="Barry K."/>
            <person name="Clum A."/>
            <person name="Na H."/>
            <person name="Ledsgaard L."/>
            <person name="Lin J."/>
            <person name="Lipzen A."/>
            <person name="Kuo A."/>
            <person name="Riley R."/>
            <person name="Mondo S."/>
            <person name="Labutti K."/>
            <person name="Haridas S."/>
            <person name="Pangalinan J."/>
            <person name="Salamov A.A."/>
            <person name="Simmons B.A."/>
            <person name="Magnuson J.K."/>
            <person name="Chen J."/>
            <person name="Drula E."/>
            <person name="Henrissat B."/>
            <person name="Wiebenga A."/>
            <person name="Lubbers R.J."/>
            <person name="Gomes A.C."/>
            <person name="Makela M.R."/>
            <person name="Stajich J."/>
            <person name="Grigoriev I.V."/>
            <person name="Mortensen U.H."/>
            <person name="De Vries R.P."/>
            <person name="Baker S.E."/>
            <person name="Andersen M.R."/>
        </authorList>
    </citation>
    <scope>NUCLEOTIDE SEQUENCE [LARGE SCALE GENOMIC DNA]</scope>
    <source>
        <strain evidence="9 10">CBS 588.65</strain>
    </source>
</reference>
<evidence type="ECO:0000256" key="5">
    <source>
        <dbReference type="ARBA" id="ARBA00038359"/>
    </source>
</evidence>
<dbReference type="Proteomes" id="UP001610334">
    <property type="component" value="Unassembled WGS sequence"/>
</dbReference>